<dbReference type="AlphaFoldDB" id="A0A6J1TMG1"/>
<keyword evidence="2" id="KW-0472">Membrane</keyword>
<keyword evidence="2" id="KW-0812">Transmembrane</keyword>
<sequence>MSHRKDIKPRFGDVSIYDYANAHVAGRRGRLSKSVATPISAVENLAKGGREDGLRWEQRQQCLEEGDAVEDFDLKARTRALESDNDSSKPFLILPMDIWFAIGEHILPEGVKDFASICRSTQKVTNSARFWFGLYRRYYKPSNLQLLPARLKPENMTIRGLKACVIRSLFFIYPPFVERLKPRVGRECDLQPILRRKCINTWYTNNGKVWTYWFKLKQINVRKGRWQSLFSLDNKKLLEMEQDMATNDEKYSKVLQVSSPQYLPLPAVHGLTLKRALITVSQDMMANKLTLAFDSQDIVVDPATSIQVLDWWHPLYPHAAHQEGRKSLSSLICDKDSNEFSGVIIDHWYDV</sequence>
<organism evidence="1 2">
    <name type="scientific">Frankliniella occidentalis</name>
    <name type="common">Western flower thrips</name>
    <name type="synonym">Euthrips occidentalis</name>
    <dbReference type="NCBI Taxonomy" id="133901"/>
    <lineage>
        <taxon>Eukaryota</taxon>
        <taxon>Metazoa</taxon>
        <taxon>Ecdysozoa</taxon>
        <taxon>Arthropoda</taxon>
        <taxon>Hexapoda</taxon>
        <taxon>Insecta</taxon>
        <taxon>Pterygota</taxon>
        <taxon>Neoptera</taxon>
        <taxon>Paraneoptera</taxon>
        <taxon>Thysanoptera</taxon>
        <taxon>Terebrantia</taxon>
        <taxon>Thripoidea</taxon>
        <taxon>Thripidae</taxon>
        <taxon>Frankliniella</taxon>
    </lineage>
</organism>
<name>A0A6J1TMG1_FRAOC</name>
<dbReference type="Proteomes" id="UP000504606">
    <property type="component" value="Unplaced"/>
</dbReference>
<dbReference type="RefSeq" id="XP_026293987.1">
    <property type="nucleotide sequence ID" value="XM_026438202.2"/>
</dbReference>
<proteinExistence type="predicted"/>
<dbReference type="PANTHER" id="PTHR20988">
    <property type="entry name" value="TRANSMEMBRANE PROTEIN 183A-RELATED"/>
    <property type="match status" value="1"/>
</dbReference>
<dbReference type="InterPro" id="IPR026509">
    <property type="entry name" value="TMEM183"/>
</dbReference>
<dbReference type="OrthoDB" id="5955317at2759"/>
<dbReference type="PANTHER" id="PTHR20988:SF2">
    <property type="entry name" value="TRANSMEMBRANE PROTEIN 183A-RELATED"/>
    <property type="match status" value="1"/>
</dbReference>
<gene>
    <name evidence="2" type="primary">LOC113218044</name>
</gene>
<dbReference type="GO" id="GO:0019005">
    <property type="term" value="C:SCF ubiquitin ligase complex"/>
    <property type="evidence" value="ECO:0007669"/>
    <property type="project" value="TreeGrafter"/>
</dbReference>
<evidence type="ECO:0000313" key="1">
    <source>
        <dbReference type="Proteomes" id="UP000504606"/>
    </source>
</evidence>
<dbReference type="GeneID" id="113218044"/>
<dbReference type="KEGG" id="foc:113218044"/>
<keyword evidence="1" id="KW-1185">Reference proteome</keyword>
<evidence type="ECO:0000313" key="2">
    <source>
        <dbReference type="RefSeq" id="XP_026293987.1"/>
    </source>
</evidence>
<dbReference type="GO" id="GO:0031647">
    <property type="term" value="P:regulation of protein stability"/>
    <property type="evidence" value="ECO:0007669"/>
    <property type="project" value="TreeGrafter"/>
</dbReference>
<reference evidence="2" key="1">
    <citation type="submission" date="2025-08" db="UniProtKB">
        <authorList>
            <consortium name="RefSeq"/>
        </authorList>
    </citation>
    <scope>IDENTIFICATION</scope>
    <source>
        <tissue evidence="2">Whole organism</tissue>
    </source>
</reference>
<accession>A0A6J1TMG1</accession>
<dbReference type="CTD" id="36463"/>
<protein>
    <submittedName>
        <fullName evidence="2">Transmembrane protein 183</fullName>
    </submittedName>
</protein>